<dbReference type="Proteomes" id="UP001595712">
    <property type="component" value="Unassembled WGS sequence"/>
</dbReference>
<dbReference type="RefSeq" id="WP_387975179.1">
    <property type="nucleotide sequence ID" value="NZ_JBHRWO010000010.1"/>
</dbReference>
<sequence length="229" mass="24864">MAAKPSDGSRNQAGLEVITRALPFETIPDEPLRAHFARWLIESLSNTARPGPIPAPESDADPPVRTSASETHATSPTVGADTRPPGSGSPPEVAPEAEQSDDPLRADPLPLEWQGPPAPPRPQFVRQRDGTVWVTKPILRSRGWTDTAVRDFLPEPEGLKPNPRFAATGSPMPVWRPATVAAAEADPEWQAWLERSLQRRQTTLEALAGTDDDEFRARLDAARVAIESA</sequence>
<proteinExistence type="predicted"/>
<reference evidence="3" key="1">
    <citation type="journal article" date="2019" name="Int. J. Syst. Evol. Microbiol.">
        <title>The Global Catalogue of Microorganisms (GCM) 10K type strain sequencing project: providing services to taxonomists for standard genome sequencing and annotation.</title>
        <authorList>
            <consortium name="The Broad Institute Genomics Platform"/>
            <consortium name="The Broad Institute Genome Sequencing Center for Infectious Disease"/>
            <person name="Wu L."/>
            <person name="Ma J."/>
        </authorList>
    </citation>
    <scope>NUCLEOTIDE SEQUENCE [LARGE SCALE GENOMIC DNA]</scope>
    <source>
        <strain evidence="3">CGMCC 4.7396</strain>
    </source>
</reference>
<keyword evidence="3" id="KW-1185">Reference proteome</keyword>
<evidence type="ECO:0000313" key="3">
    <source>
        <dbReference type="Proteomes" id="UP001595712"/>
    </source>
</evidence>
<accession>A0ABV7Q0B5</accession>
<name>A0ABV7Q0B5_9ACTN</name>
<organism evidence="2 3">
    <name type="scientific">Glycomyces rhizosphaerae</name>
    <dbReference type="NCBI Taxonomy" id="2054422"/>
    <lineage>
        <taxon>Bacteria</taxon>
        <taxon>Bacillati</taxon>
        <taxon>Actinomycetota</taxon>
        <taxon>Actinomycetes</taxon>
        <taxon>Glycomycetales</taxon>
        <taxon>Glycomycetaceae</taxon>
        <taxon>Glycomyces</taxon>
    </lineage>
</organism>
<dbReference type="EMBL" id="JBHRWO010000010">
    <property type="protein sequence ID" value="MFC3493214.1"/>
    <property type="molecule type" value="Genomic_DNA"/>
</dbReference>
<protein>
    <submittedName>
        <fullName evidence="2">Uncharacterized protein</fullName>
    </submittedName>
</protein>
<evidence type="ECO:0000256" key="1">
    <source>
        <dbReference type="SAM" id="MobiDB-lite"/>
    </source>
</evidence>
<gene>
    <name evidence="2" type="ORF">ACFO8M_12045</name>
</gene>
<feature type="compositionally biased region" description="Polar residues" evidence="1">
    <location>
        <begin position="66"/>
        <end position="77"/>
    </location>
</feature>
<comment type="caution">
    <text evidence="2">The sequence shown here is derived from an EMBL/GenBank/DDBJ whole genome shotgun (WGS) entry which is preliminary data.</text>
</comment>
<evidence type="ECO:0000313" key="2">
    <source>
        <dbReference type="EMBL" id="MFC3493214.1"/>
    </source>
</evidence>
<feature type="region of interest" description="Disordered" evidence="1">
    <location>
        <begin position="46"/>
        <end position="129"/>
    </location>
</feature>